<evidence type="ECO:0000313" key="2">
    <source>
        <dbReference type="Proteomes" id="UP001057452"/>
    </source>
</evidence>
<proteinExistence type="predicted"/>
<accession>A0ACB9XFL5</accession>
<organism evidence="1 2">
    <name type="scientific">Chaenocephalus aceratus</name>
    <name type="common">Blackfin icefish</name>
    <name type="synonym">Chaenichthys aceratus</name>
    <dbReference type="NCBI Taxonomy" id="36190"/>
    <lineage>
        <taxon>Eukaryota</taxon>
        <taxon>Metazoa</taxon>
        <taxon>Chordata</taxon>
        <taxon>Craniata</taxon>
        <taxon>Vertebrata</taxon>
        <taxon>Euteleostomi</taxon>
        <taxon>Actinopterygii</taxon>
        <taxon>Neopterygii</taxon>
        <taxon>Teleostei</taxon>
        <taxon>Neoteleostei</taxon>
        <taxon>Acanthomorphata</taxon>
        <taxon>Eupercaria</taxon>
        <taxon>Perciformes</taxon>
        <taxon>Notothenioidei</taxon>
        <taxon>Channichthyidae</taxon>
        <taxon>Chaenocephalus</taxon>
    </lineage>
</organism>
<sequence length="360" mass="39636">MSGPLSQESGDKAKTISGSTVPLAKEEPSFRAESSSSCFGGFQRDEYMEVTTKPTTKVSLPSQFDDTKPSSSVFCTTAKQTMDQRGSAKPETDTKSSTDSFYMLETRMSTSSAAPSLQSQVKVSEGLSSSEACFDVSPLQRADSSDKVYQESSEEEEPVTLEMEDSALPCGIYQTIKVAQQEQSFHRQLTHMWLKVPLSPQRPRQSPSPLQVSQNNGGKRGKTNAALKEDAKVSGSDDKAETAKDSERIMCKDSTEEKKATTDTKMCEKAGDCKEDKEKSLSEKTPERLEERRRSSISDWELLQRPEDCPSAPPPGYGDDDEDEEDEEAMEWRTSAHGTSMSSSKDAYHNGSIQQRSSKG</sequence>
<evidence type="ECO:0000313" key="1">
    <source>
        <dbReference type="EMBL" id="KAI4825059.1"/>
    </source>
</evidence>
<protein>
    <submittedName>
        <fullName evidence="1">Uncharacterized protein</fullName>
    </submittedName>
</protein>
<name>A0ACB9XFL5_CHAAC</name>
<comment type="caution">
    <text evidence="1">The sequence shown here is derived from an EMBL/GenBank/DDBJ whole genome shotgun (WGS) entry which is preliminary data.</text>
</comment>
<dbReference type="Proteomes" id="UP001057452">
    <property type="component" value="Chromosome 6"/>
</dbReference>
<dbReference type="EMBL" id="CM043790">
    <property type="protein sequence ID" value="KAI4825059.1"/>
    <property type="molecule type" value="Genomic_DNA"/>
</dbReference>
<reference evidence="1" key="1">
    <citation type="submission" date="2022-05" db="EMBL/GenBank/DDBJ databases">
        <title>Chromosome-level genome of Chaenocephalus aceratus.</title>
        <authorList>
            <person name="Park H."/>
        </authorList>
    </citation>
    <scope>NUCLEOTIDE SEQUENCE</scope>
    <source>
        <strain evidence="1">KU_202001</strain>
    </source>
</reference>
<keyword evidence="2" id="KW-1185">Reference proteome</keyword>
<gene>
    <name evidence="1" type="ORF">KUCAC02_020758</name>
</gene>